<dbReference type="EMBL" id="WNYA01078034">
    <property type="protein sequence ID" value="KAG8535112.1"/>
    <property type="molecule type" value="Genomic_DNA"/>
</dbReference>
<evidence type="ECO:0000313" key="2">
    <source>
        <dbReference type="Proteomes" id="UP000824782"/>
    </source>
</evidence>
<reference evidence="1" key="1">
    <citation type="thesis" date="2020" institute="ProQuest LLC" country="789 East Eisenhower Parkway, Ann Arbor, MI, USA">
        <title>Comparative Genomics and Chromosome Evolution.</title>
        <authorList>
            <person name="Mudd A.B."/>
        </authorList>
    </citation>
    <scope>NUCLEOTIDE SEQUENCE</scope>
    <source>
        <strain evidence="1">237g6f4</strain>
        <tissue evidence="1">Blood</tissue>
    </source>
</reference>
<name>A0AAV6YIU8_ENGPU</name>
<sequence length="30" mass="3037">MLCSSALPGEFGESGNKGLIAWIQEGTSPG</sequence>
<keyword evidence="2" id="KW-1185">Reference proteome</keyword>
<gene>
    <name evidence="1" type="ORF">GDO81_029406</name>
</gene>
<proteinExistence type="predicted"/>
<dbReference type="Proteomes" id="UP000824782">
    <property type="component" value="Unassembled WGS sequence"/>
</dbReference>
<organism evidence="1 2">
    <name type="scientific">Engystomops pustulosus</name>
    <name type="common">Tungara frog</name>
    <name type="synonym">Physalaemus pustulosus</name>
    <dbReference type="NCBI Taxonomy" id="76066"/>
    <lineage>
        <taxon>Eukaryota</taxon>
        <taxon>Metazoa</taxon>
        <taxon>Chordata</taxon>
        <taxon>Craniata</taxon>
        <taxon>Vertebrata</taxon>
        <taxon>Euteleostomi</taxon>
        <taxon>Amphibia</taxon>
        <taxon>Batrachia</taxon>
        <taxon>Anura</taxon>
        <taxon>Neobatrachia</taxon>
        <taxon>Hyloidea</taxon>
        <taxon>Leptodactylidae</taxon>
        <taxon>Leiuperinae</taxon>
        <taxon>Engystomops</taxon>
    </lineage>
</organism>
<dbReference type="AlphaFoldDB" id="A0AAV6YIU8"/>
<comment type="caution">
    <text evidence="1">The sequence shown here is derived from an EMBL/GenBank/DDBJ whole genome shotgun (WGS) entry which is preliminary data.</text>
</comment>
<evidence type="ECO:0000313" key="1">
    <source>
        <dbReference type="EMBL" id="KAG8535112.1"/>
    </source>
</evidence>
<protein>
    <submittedName>
        <fullName evidence="1">Uncharacterized protein</fullName>
    </submittedName>
</protein>
<accession>A0AAV6YIU8</accession>